<dbReference type="InterPro" id="IPR045863">
    <property type="entry name" value="CorA_TM1_TM2"/>
</dbReference>
<accession>A0AAV9X7K2</accession>
<evidence type="ECO:0000256" key="3">
    <source>
        <dbReference type="ARBA" id="ARBA00022989"/>
    </source>
</evidence>
<dbReference type="GO" id="GO:0015095">
    <property type="term" value="F:magnesium ion transmembrane transporter activity"/>
    <property type="evidence" value="ECO:0007669"/>
    <property type="project" value="TreeGrafter"/>
</dbReference>
<dbReference type="PANTHER" id="PTHR46494:SF1">
    <property type="entry name" value="CORA FAMILY METAL ION TRANSPORTER (EUROFUNG)"/>
    <property type="match status" value="1"/>
</dbReference>
<dbReference type="Gene3D" id="1.20.58.340">
    <property type="entry name" value="Magnesium transport protein CorA, transmembrane region"/>
    <property type="match status" value="1"/>
</dbReference>
<evidence type="ECO:0000313" key="8">
    <source>
        <dbReference type="Proteomes" id="UP001365542"/>
    </source>
</evidence>
<dbReference type="AlphaFoldDB" id="A0AAV9X7K2"/>
<dbReference type="EMBL" id="JAVHJO010000009">
    <property type="protein sequence ID" value="KAK6537149.1"/>
    <property type="molecule type" value="Genomic_DNA"/>
</dbReference>
<dbReference type="GO" id="GO:0015087">
    <property type="term" value="F:cobalt ion transmembrane transporter activity"/>
    <property type="evidence" value="ECO:0007669"/>
    <property type="project" value="TreeGrafter"/>
</dbReference>
<feature type="region of interest" description="Disordered" evidence="5">
    <location>
        <begin position="419"/>
        <end position="438"/>
    </location>
</feature>
<organism evidence="7 8">
    <name type="scientific">Orbilia ellipsospora</name>
    <dbReference type="NCBI Taxonomy" id="2528407"/>
    <lineage>
        <taxon>Eukaryota</taxon>
        <taxon>Fungi</taxon>
        <taxon>Dikarya</taxon>
        <taxon>Ascomycota</taxon>
        <taxon>Pezizomycotina</taxon>
        <taxon>Orbiliomycetes</taxon>
        <taxon>Orbiliales</taxon>
        <taxon>Orbiliaceae</taxon>
        <taxon>Orbilia</taxon>
    </lineage>
</organism>
<dbReference type="SUPFAM" id="SSF144083">
    <property type="entry name" value="Magnesium transport protein CorA, transmembrane region"/>
    <property type="match status" value="1"/>
</dbReference>
<proteinExistence type="predicted"/>
<gene>
    <name evidence="7" type="ORF">TWF694_011347</name>
</gene>
<comment type="subcellular location">
    <subcellularLocation>
        <location evidence="1">Cell membrane</location>
        <topology evidence="1">Multi-pass membrane protein</topology>
    </subcellularLocation>
</comment>
<protein>
    <submittedName>
        <fullName evidence="7">Uncharacterized protein</fullName>
    </submittedName>
</protein>
<dbReference type="PANTHER" id="PTHR46494">
    <property type="entry name" value="CORA FAMILY METAL ION TRANSPORTER (EUROFUNG)"/>
    <property type="match status" value="1"/>
</dbReference>
<evidence type="ECO:0000256" key="5">
    <source>
        <dbReference type="SAM" id="MobiDB-lite"/>
    </source>
</evidence>
<dbReference type="GO" id="GO:0000287">
    <property type="term" value="F:magnesium ion binding"/>
    <property type="evidence" value="ECO:0007669"/>
    <property type="project" value="TreeGrafter"/>
</dbReference>
<reference evidence="7 8" key="1">
    <citation type="submission" date="2019-10" db="EMBL/GenBank/DDBJ databases">
        <authorList>
            <person name="Palmer J.M."/>
        </authorList>
    </citation>
    <scope>NUCLEOTIDE SEQUENCE [LARGE SCALE GENOMIC DNA]</scope>
    <source>
        <strain evidence="7 8">TWF694</strain>
    </source>
</reference>
<comment type="caution">
    <text evidence="7">The sequence shown here is derived from an EMBL/GenBank/DDBJ whole genome shotgun (WGS) entry which is preliminary data.</text>
</comment>
<evidence type="ECO:0000256" key="2">
    <source>
        <dbReference type="ARBA" id="ARBA00022692"/>
    </source>
</evidence>
<keyword evidence="8" id="KW-1185">Reference proteome</keyword>
<evidence type="ECO:0000313" key="7">
    <source>
        <dbReference type="EMBL" id="KAK6537149.1"/>
    </source>
</evidence>
<sequence length="574" mass="66406">MAGEIATTHLGRRMLAEKRRHQLLGNGNRGFAAMDSADVTVDIEALVRGAHANPTSPTETDWWWKKSLGNLQLMQRSTGNLLHIKTVSHVESLANWSEVLEYMAHNPIAKASPGRPIRQNRLFVFNTPRSDVPILFLKWLDEFEKACVQAKHLELDSWKIFADLIRYQHQASSWHFVWNLDPTKHHRFLMTRQPTGPYHTASFAISMTELLLLSTRLPKLRRSGFIWRPTWPTLGIGSRSPEKADLTSDHRAKFKFAPRGTPSELLLSLDSQFLTKRPLLYVKHLALDISYDPSTGCMVDITTSDVGDHINLLPLLYKRDFQPIDLVVRLFDQEVDRWTSFIKAYGAHIKALRTYLYDNRVQKATINTILASLKLVDSLLLIAQNNATTLSQFLSDDVYNQNANLPHFWTWRHPSSLTSPTEKRSSESHSSSSTEATTTPPVLLIDACPGQYAELVRDMEYFTDVQDVLKRWEIDLRGQMQLIFNLISIDEAYRSREQNTSLKRLSWITFIFLPMLFMSSLFGMNINLLANDPDWWWYLVWTVPCLFLVLLFWFVYRIWDQRRIAEEELPFKIA</sequence>
<feature type="transmembrane region" description="Helical" evidence="6">
    <location>
        <begin position="505"/>
        <end position="529"/>
    </location>
</feature>
<feature type="compositionally biased region" description="Low complexity" evidence="5">
    <location>
        <begin position="428"/>
        <end position="438"/>
    </location>
</feature>
<evidence type="ECO:0000256" key="4">
    <source>
        <dbReference type="ARBA" id="ARBA00023136"/>
    </source>
</evidence>
<name>A0AAV9X7K2_9PEZI</name>
<keyword evidence="4 6" id="KW-0472">Membrane</keyword>
<dbReference type="InterPro" id="IPR002523">
    <property type="entry name" value="MgTranspt_CorA/ZnTranspt_ZntB"/>
</dbReference>
<dbReference type="GO" id="GO:0050897">
    <property type="term" value="F:cobalt ion binding"/>
    <property type="evidence" value="ECO:0007669"/>
    <property type="project" value="TreeGrafter"/>
</dbReference>
<dbReference type="Pfam" id="PF01544">
    <property type="entry name" value="CorA"/>
    <property type="match status" value="1"/>
</dbReference>
<keyword evidence="3 6" id="KW-1133">Transmembrane helix</keyword>
<evidence type="ECO:0000256" key="1">
    <source>
        <dbReference type="ARBA" id="ARBA00004651"/>
    </source>
</evidence>
<dbReference type="Proteomes" id="UP001365542">
    <property type="component" value="Unassembled WGS sequence"/>
</dbReference>
<feature type="transmembrane region" description="Helical" evidence="6">
    <location>
        <begin position="535"/>
        <end position="556"/>
    </location>
</feature>
<keyword evidence="2 6" id="KW-0812">Transmembrane</keyword>
<dbReference type="GO" id="GO:0005886">
    <property type="term" value="C:plasma membrane"/>
    <property type="evidence" value="ECO:0007669"/>
    <property type="project" value="UniProtKB-SubCell"/>
</dbReference>
<evidence type="ECO:0000256" key="6">
    <source>
        <dbReference type="SAM" id="Phobius"/>
    </source>
</evidence>